<feature type="compositionally biased region" description="Polar residues" evidence="1">
    <location>
        <begin position="1"/>
        <end position="14"/>
    </location>
</feature>
<accession>A0ABD6EUX4</accession>
<proteinExistence type="predicted"/>
<feature type="region of interest" description="Disordered" evidence="1">
    <location>
        <begin position="1"/>
        <end position="21"/>
    </location>
</feature>
<protein>
    <submittedName>
        <fullName evidence="2">Uncharacterized protein</fullName>
    </submittedName>
</protein>
<dbReference type="AlphaFoldDB" id="A0ABD6EUX4"/>
<organism evidence="2 3">
    <name type="scientific">Gnathostoma spinigerum</name>
    <dbReference type="NCBI Taxonomy" id="75299"/>
    <lineage>
        <taxon>Eukaryota</taxon>
        <taxon>Metazoa</taxon>
        <taxon>Ecdysozoa</taxon>
        <taxon>Nematoda</taxon>
        <taxon>Chromadorea</taxon>
        <taxon>Rhabditida</taxon>
        <taxon>Spirurina</taxon>
        <taxon>Gnathostomatomorpha</taxon>
        <taxon>Gnathostomatoidea</taxon>
        <taxon>Gnathostomatidae</taxon>
        <taxon>Gnathostoma</taxon>
    </lineage>
</organism>
<evidence type="ECO:0000313" key="2">
    <source>
        <dbReference type="EMBL" id="MFH4983753.1"/>
    </source>
</evidence>
<name>A0ABD6EUX4_9BILA</name>
<evidence type="ECO:0000256" key="1">
    <source>
        <dbReference type="SAM" id="MobiDB-lite"/>
    </source>
</evidence>
<evidence type="ECO:0000313" key="3">
    <source>
        <dbReference type="Proteomes" id="UP001608902"/>
    </source>
</evidence>
<gene>
    <name evidence="2" type="ORF">AB6A40_010462</name>
</gene>
<reference evidence="2 3" key="1">
    <citation type="submission" date="2024-08" db="EMBL/GenBank/DDBJ databases">
        <title>Gnathostoma spinigerum genome.</title>
        <authorList>
            <person name="Gonzalez-Bertolin B."/>
            <person name="Monzon S."/>
            <person name="Zaballos A."/>
            <person name="Jimenez P."/>
            <person name="Dekumyoy P."/>
            <person name="Varona S."/>
            <person name="Cuesta I."/>
            <person name="Sumanam S."/>
            <person name="Adisakwattana P."/>
            <person name="Gasser R.B."/>
            <person name="Hernandez-Gonzalez A."/>
            <person name="Young N.D."/>
            <person name="Perteguer M.J."/>
        </authorList>
    </citation>
    <scope>NUCLEOTIDE SEQUENCE [LARGE SCALE GENOMIC DNA]</scope>
    <source>
        <strain evidence="2">AL3</strain>
        <tissue evidence="2">Liver</tissue>
    </source>
</reference>
<comment type="caution">
    <text evidence="2">The sequence shown here is derived from an EMBL/GenBank/DDBJ whole genome shotgun (WGS) entry which is preliminary data.</text>
</comment>
<sequence length="29" mass="2872">MSSSTAAESITGSAVFTEGGGNGWFFADS</sequence>
<dbReference type="Proteomes" id="UP001608902">
    <property type="component" value="Unassembled WGS sequence"/>
</dbReference>
<dbReference type="EMBL" id="JBGFUD010013607">
    <property type="protein sequence ID" value="MFH4983753.1"/>
    <property type="molecule type" value="Genomic_DNA"/>
</dbReference>
<keyword evidence="3" id="KW-1185">Reference proteome</keyword>